<keyword evidence="10" id="KW-1185">Reference proteome</keyword>
<dbReference type="Gene3D" id="2.40.50.320">
    <property type="entry name" value="Copper binding periplasmic protein CusF"/>
    <property type="match status" value="1"/>
</dbReference>
<feature type="domain" description="CusB-like barrel-sandwich hybrid" evidence="6">
    <location>
        <begin position="138"/>
        <end position="253"/>
    </location>
</feature>
<dbReference type="InterPro" id="IPR058791">
    <property type="entry name" value="3HB_CusB"/>
</dbReference>
<evidence type="ECO:0000256" key="2">
    <source>
        <dbReference type="ARBA" id="ARBA00022448"/>
    </source>
</evidence>
<dbReference type="GO" id="GO:0030288">
    <property type="term" value="C:outer membrane-bounded periplasmic space"/>
    <property type="evidence" value="ECO:0007669"/>
    <property type="project" value="TreeGrafter"/>
</dbReference>
<evidence type="ECO:0000313" key="9">
    <source>
        <dbReference type="EMBL" id="GLR70085.1"/>
    </source>
</evidence>
<dbReference type="InterPro" id="IPR058790">
    <property type="entry name" value="BSH_CusB"/>
</dbReference>
<dbReference type="Pfam" id="PF19335">
    <property type="entry name" value="HMBD"/>
    <property type="match status" value="1"/>
</dbReference>
<comment type="similarity">
    <text evidence="1">Belongs to the membrane fusion protein (MFP) (TC 8.A.1) family.</text>
</comment>
<dbReference type="InterPro" id="IPR058792">
    <property type="entry name" value="Beta-barrel_RND_2"/>
</dbReference>
<gene>
    <name evidence="9" type="ORF">GCM10007852_09930</name>
</gene>
<dbReference type="Gene3D" id="6.10.140.730">
    <property type="match status" value="1"/>
</dbReference>
<dbReference type="GO" id="GO:0046914">
    <property type="term" value="F:transition metal ion binding"/>
    <property type="evidence" value="ECO:0007669"/>
    <property type="project" value="TreeGrafter"/>
</dbReference>
<dbReference type="InterPro" id="IPR042230">
    <property type="entry name" value="CusF_sf"/>
</dbReference>
<evidence type="ECO:0000256" key="3">
    <source>
        <dbReference type="SAM" id="Phobius"/>
    </source>
</evidence>
<reference evidence="9" key="1">
    <citation type="journal article" date="2014" name="Int. J. Syst. Evol. Microbiol.">
        <title>Complete genome sequence of Corynebacterium casei LMG S-19264T (=DSM 44701T), isolated from a smear-ripened cheese.</title>
        <authorList>
            <consortium name="US DOE Joint Genome Institute (JGI-PGF)"/>
            <person name="Walter F."/>
            <person name="Albersmeier A."/>
            <person name="Kalinowski J."/>
            <person name="Ruckert C."/>
        </authorList>
    </citation>
    <scope>NUCLEOTIDE SEQUENCE</scope>
    <source>
        <strain evidence="9">NBRC 110023</strain>
    </source>
</reference>
<dbReference type="Pfam" id="PF25954">
    <property type="entry name" value="Beta-barrel_RND_2"/>
    <property type="match status" value="1"/>
</dbReference>
<feature type="domain" description="CusB-like three alpha-helical bundle" evidence="5">
    <location>
        <begin position="174"/>
        <end position="221"/>
    </location>
</feature>
<evidence type="ECO:0000259" key="8">
    <source>
        <dbReference type="Pfam" id="PF25967"/>
    </source>
</evidence>
<dbReference type="InterPro" id="IPR021647">
    <property type="entry name" value="CusF_Ec"/>
</dbReference>
<proteinExistence type="inferred from homology"/>
<dbReference type="Pfam" id="PF11604">
    <property type="entry name" value="CusF_Ec"/>
    <property type="match status" value="1"/>
</dbReference>
<feature type="domain" description="Heavy metal binding" evidence="4">
    <location>
        <begin position="59"/>
        <end position="85"/>
    </location>
</feature>
<dbReference type="Gene3D" id="2.40.420.20">
    <property type="match status" value="1"/>
</dbReference>
<sequence>MNNITFPKSQWPSVAIGAVVGIVISVFIYWVFLALASPALMSEEQANAQKQASDDKPLYWVAPMDPNFKRDKPGKSPMGMDLVPVYKSEGNQDSAGTVKVDPTTVQNLGVKTARVSLLSPSIDIRAFGRVQYAQDLMVHIHARVEGWVETLYVRSAGEYIEKGAPVYELYSPALVNAQEELLIALKQSNASLIKAAQSRLEALNVPLAFINKLKQSKEVQRTVTFTSPQSGFVNNLQIQEGFFVTPSNTMLSVASTEQVWVIASVFAQQADFIKVGQLATITSEFLPNTSVSSQVDYIYPSLHSKTLTLQVRFLLDNPRLALKPDMFVDVFIQANTPLDSSQNVTDEQAISVIAVPTQAVIRTGIQDRVVLALGEGKFKSIEVGVGRKLGDYYEIVSGLQEGDLVVTSAQFLLDSESSITSDFNRMVSVAVAEDMTMGNQMSSQMANHGDNTSARTSATVNEVMLSDGMVNLTHGPLDAFNMMGMTMNFMVSETLDIAEFEEGQEVQVEIVKLPSGMYQIKTVHFVEKEADQMKDKVSNDSLLSGEHREHDGDVHQ</sequence>
<dbReference type="Pfam" id="PF25869">
    <property type="entry name" value="3HB_CusB"/>
    <property type="match status" value="1"/>
</dbReference>
<dbReference type="SUPFAM" id="SSF111369">
    <property type="entry name" value="HlyD-like secretion proteins"/>
    <property type="match status" value="1"/>
</dbReference>
<name>A0AA37WJQ3_9ALTE</name>
<organism evidence="9 10">
    <name type="scientific">Agaribacter marinus</name>
    <dbReference type="NCBI Taxonomy" id="1431249"/>
    <lineage>
        <taxon>Bacteria</taxon>
        <taxon>Pseudomonadati</taxon>
        <taxon>Pseudomonadota</taxon>
        <taxon>Gammaproteobacteria</taxon>
        <taxon>Alteromonadales</taxon>
        <taxon>Alteromonadaceae</taxon>
        <taxon>Agaribacter</taxon>
    </lineage>
</organism>
<feature type="transmembrane region" description="Helical" evidence="3">
    <location>
        <begin position="12"/>
        <end position="32"/>
    </location>
</feature>
<evidence type="ECO:0000259" key="6">
    <source>
        <dbReference type="Pfam" id="PF25919"/>
    </source>
</evidence>
<protein>
    <submittedName>
        <fullName evidence="9">Copper transporter</fullName>
    </submittedName>
</protein>
<dbReference type="EMBL" id="BSOT01000005">
    <property type="protein sequence ID" value="GLR70085.1"/>
    <property type="molecule type" value="Genomic_DNA"/>
</dbReference>
<keyword evidence="3" id="KW-0472">Membrane</keyword>
<dbReference type="InterPro" id="IPR051909">
    <property type="entry name" value="MFP_Cation_Efflux"/>
</dbReference>
<reference evidence="9" key="2">
    <citation type="submission" date="2023-01" db="EMBL/GenBank/DDBJ databases">
        <title>Draft genome sequence of Agaribacter marinus strain NBRC 110023.</title>
        <authorList>
            <person name="Sun Q."/>
            <person name="Mori K."/>
        </authorList>
    </citation>
    <scope>NUCLEOTIDE SEQUENCE</scope>
    <source>
        <strain evidence="9">NBRC 110023</strain>
    </source>
</reference>
<feature type="domain" description="Multidrug resistance protein MdtA-like C-terminal permuted SH3" evidence="8">
    <location>
        <begin position="352"/>
        <end position="408"/>
    </location>
</feature>
<dbReference type="Gene3D" id="2.40.30.170">
    <property type="match status" value="1"/>
</dbReference>
<keyword evidence="3" id="KW-0812">Transmembrane</keyword>
<dbReference type="RefSeq" id="WP_284216390.1">
    <property type="nucleotide sequence ID" value="NZ_BSOT01000005.1"/>
</dbReference>
<evidence type="ECO:0000256" key="1">
    <source>
        <dbReference type="ARBA" id="ARBA00009477"/>
    </source>
</evidence>
<accession>A0AA37WJQ3</accession>
<dbReference type="InterPro" id="IPR058627">
    <property type="entry name" value="MdtA-like_C"/>
</dbReference>
<comment type="caution">
    <text evidence="9">The sequence shown here is derived from an EMBL/GenBank/DDBJ whole genome shotgun (WGS) entry which is preliminary data.</text>
</comment>
<dbReference type="Pfam" id="PF25967">
    <property type="entry name" value="RND-MFP_C"/>
    <property type="match status" value="1"/>
</dbReference>
<evidence type="ECO:0000259" key="7">
    <source>
        <dbReference type="Pfam" id="PF25954"/>
    </source>
</evidence>
<dbReference type="GO" id="GO:0015679">
    <property type="term" value="P:plasma membrane copper ion transport"/>
    <property type="evidence" value="ECO:0007669"/>
    <property type="project" value="TreeGrafter"/>
</dbReference>
<dbReference type="GO" id="GO:0060003">
    <property type="term" value="P:copper ion export"/>
    <property type="evidence" value="ECO:0007669"/>
    <property type="project" value="TreeGrafter"/>
</dbReference>
<keyword evidence="3" id="KW-1133">Transmembrane helix</keyword>
<evidence type="ECO:0000259" key="5">
    <source>
        <dbReference type="Pfam" id="PF25869"/>
    </source>
</evidence>
<dbReference type="InterPro" id="IPR045800">
    <property type="entry name" value="HMBD"/>
</dbReference>
<dbReference type="PANTHER" id="PTHR30097">
    <property type="entry name" value="CATION EFFLUX SYSTEM PROTEIN CUSB"/>
    <property type="match status" value="1"/>
</dbReference>
<feature type="domain" description="CusB-like beta-barrel" evidence="7">
    <location>
        <begin position="258"/>
        <end position="334"/>
    </location>
</feature>
<dbReference type="AlphaFoldDB" id="A0AA37WJQ3"/>
<dbReference type="PANTHER" id="PTHR30097:SF15">
    <property type="entry name" value="CATION EFFLUX SYSTEM PROTEIN CUSB"/>
    <property type="match status" value="1"/>
</dbReference>
<evidence type="ECO:0000313" key="10">
    <source>
        <dbReference type="Proteomes" id="UP001156601"/>
    </source>
</evidence>
<evidence type="ECO:0000259" key="4">
    <source>
        <dbReference type="Pfam" id="PF19335"/>
    </source>
</evidence>
<keyword evidence="2" id="KW-0813">Transport</keyword>
<dbReference type="Pfam" id="PF25919">
    <property type="entry name" value="BSH_CusB"/>
    <property type="match status" value="1"/>
</dbReference>
<dbReference type="FunFam" id="2.40.30.170:FF:000010">
    <property type="entry name" value="Efflux RND transporter periplasmic adaptor subunit"/>
    <property type="match status" value="1"/>
</dbReference>
<dbReference type="Proteomes" id="UP001156601">
    <property type="component" value="Unassembled WGS sequence"/>
</dbReference>